<dbReference type="KEGG" id="sge:DWG14_08308"/>
<proteinExistence type="predicted"/>
<organism evidence="2 3">
    <name type="scientific">Streptomyces griseorubiginosus</name>
    <dbReference type="NCBI Taxonomy" id="67304"/>
    <lineage>
        <taxon>Bacteria</taxon>
        <taxon>Bacillati</taxon>
        <taxon>Actinomycetota</taxon>
        <taxon>Actinomycetes</taxon>
        <taxon>Kitasatosporales</taxon>
        <taxon>Streptomycetaceae</taxon>
        <taxon>Streptomyces</taxon>
    </lineage>
</organism>
<evidence type="ECO:0000313" key="3">
    <source>
        <dbReference type="Proteomes" id="UP000265765"/>
    </source>
</evidence>
<dbReference type="InterPro" id="IPR006016">
    <property type="entry name" value="UspA"/>
</dbReference>
<dbReference type="InterPro" id="IPR014729">
    <property type="entry name" value="Rossmann-like_a/b/a_fold"/>
</dbReference>
<dbReference type="RefSeq" id="WP_120054074.1">
    <property type="nucleotide sequence ID" value="NZ_CP032427.1"/>
</dbReference>
<feature type="domain" description="UspA" evidence="1">
    <location>
        <begin position="82"/>
        <end position="212"/>
    </location>
</feature>
<dbReference type="EMBL" id="CP032427">
    <property type="protein sequence ID" value="AYC44000.1"/>
    <property type="molecule type" value="Genomic_DNA"/>
</dbReference>
<sequence>MERVIVVHVGSADCEAAARWASWEAARRGLPVQLHRDGTPPASEETELVVACAPDVNDLSASPCPCVLVPERAREPIAAETVLGVDARNPAAEAVAFAFDTARRWGVRLRAVHSWQLPAEAAEFHFGIPEDDRAIWEDREVHLLSGALRPWREKYPEVDVLEDVRLLSPVQALVRQSANAGLLVVGRSAGATSSAVAHGLVAKSRCPVAVVPS</sequence>
<protein>
    <submittedName>
        <fullName evidence="2">Universal stress protein</fullName>
    </submittedName>
</protein>
<evidence type="ECO:0000313" key="2">
    <source>
        <dbReference type="EMBL" id="AYC44000.1"/>
    </source>
</evidence>
<accession>A0AAI8PT77</accession>
<evidence type="ECO:0000259" key="1">
    <source>
        <dbReference type="Pfam" id="PF00582"/>
    </source>
</evidence>
<dbReference type="Pfam" id="PF00582">
    <property type="entry name" value="Usp"/>
    <property type="match status" value="1"/>
</dbReference>
<dbReference type="AlphaFoldDB" id="A0AAI8PT77"/>
<dbReference type="SUPFAM" id="SSF52402">
    <property type="entry name" value="Adenine nucleotide alpha hydrolases-like"/>
    <property type="match status" value="1"/>
</dbReference>
<reference evidence="2 3" key="1">
    <citation type="submission" date="2018-09" db="EMBL/GenBank/DDBJ databases">
        <title>Production of Trimethoprim by Streptomyces sp. 3E-1.</title>
        <authorList>
            <person name="Kang H.J."/>
            <person name="Kim S.B."/>
        </authorList>
    </citation>
    <scope>NUCLEOTIDE SEQUENCE [LARGE SCALE GENOMIC DNA]</scope>
    <source>
        <strain evidence="2 3">3E-1</strain>
    </source>
</reference>
<dbReference type="Gene3D" id="3.40.50.620">
    <property type="entry name" value="HUPs"/>
    <property type="match status" value="1"/>
</dbReference>
<dbReference type="GeneID" id="91287088"/>
<dbReference type="Proteomes" id="UP000265765">
    <property type="component" value="Chromosome"/>
</dbReference>
<gene>
    <name evidence="2" type="ORF">DWG14_08308</name>
</gene>
<name>A0AAI8PT77_9ACTN</name>